<dbReference type="Gene3D" id="3.30.1300.30">
    <property type="entry name" value="GSPII I/J protein-like"/>
    <property type="match status" value="1"/>
</dbReference>
<evidence type="ECO:0000256" key="7">
    <source>
        <dbReference type="ARBA" id="ARBA00022927"/>
    </source>
</evidence>
<dbReference type="GO" id="GO:0009306">
    <property type="term" value="P:protein secretion"/>
    <property type="evidence" value="ECO:0007669"/>
    <property type="project" value="InterPro"/>
</dbReference>
<sequence length="307" mass="34280">MTRRHLPRKNEKGIALVTAILIVSFVASLAFALSARERLWLSQTQNRRHLATAQNVAWGAVDIARLSLRDDMRNTVVDHLMETWTLPVPSMSVEQGRVGGRVIEMQGRFNLMAVQSEGKINQSGVDALQRLLAANNLPSSWAERLSQALAAQVTSWQKAQKLNKTSAAMTRTMPVANLCELAVLAGIDPERLAILEPRVTILPEITAINVNFAAPEVLTAVVPGLSSVEAERLVSRRASRYFRSGQDFVNALPQKLQLQTPPSLFTVESQYFLVEVDAVFGKAQLRQFALLFRERNKMPEVVWWKRS</sequence>
<protein>
    <recommendedName>
        <fullName evidence="10">Type II secretion system protein K</fullName>
    </recommendedName>
</protein>
<dbReference type="InterPro" id="IPR045584">
    <property type="entry name" value="Pilin-like"/>
</dbReference>
<name>A0A1G8ALU7_9RHOO</name>
<dbReference type="Pfam" id="PF21687">
    <property type="entry name" value="T2SSK_1st"/>
    <property type="match status" value="1"/>
</dbReference>
<dbReference type="Gene3D" id="1.10.40.60">
    <property type="entry name" value="EpsJ-like"/>
    <property type="match status" value="2"/>
</dbReference>
<dbReference type="InterPro" id="IPR049179">
    <property type="entry name" value="T2SSK_SAM-like_2nd"/>
</dbReference>
<gene>
    <name evidence="13" type="ORF">SAMN05660652_01428</name>
</gene>
<dbReference type="InterPro" id="IPR038072">
    <property type="entry name" value="GspK_central_sf"/>
</dbReference>
<evidence type="ECO:0000259" key="11">
    <source>
        <dbReference type="Pfam" id="PF03934"/>
    </source>
</evidence>
<feature type="domain" description="T2SS protein K second SAM-like" evidence="11">
    <location>
        <begin position="208"/>
        <end position="261"/>
    </location>
</feature>
<dbReference type="PIRSF" id="PIRSF002786">
    <property type="entry name" value="XcpX"/>
    <property type="match status" value="1"/>
</dbReference>
<keyword evidence="14" id="KW-1185">Reference proteome</keyword>
<evidence type="ECO:0000256" key="3">
    <source>
        <dbReference type="ARBA" id="ARBA00022448"/>
    </source>
</evidence>
<dbReference type="GO" id="GO:0005886">
    <property type="term" value="C:plasma membrane"/>
    <property type="evidence" value="ECO:0007669"/>
    <property type="project" value="UniProtKB-SubCell"/>
</dbReference>
<evidence type="ECO:0000259" key="12">
    <source>
        <dbReference type="Pfam" id="PF21687"/>
    </source>
</evidence>
<dbReference type="PANTHER" id="PTHR38831:SF1">
    <property type="entry name" value="TYPE II SECRETION SYSTEM PROTEIN K-RELATED"/>
    <property type="match status" value="1"/>
</dbReference>
<keyword evidence="8" id="KW-1133">Transmembrane helix</keyword>
<organism evidence="13 14">
    <name type="scientific">Propionivibrio dicarboxylicus</name>
    <dbReference type="NCBI Taxonomy" id="83767"/>
    <lineage>
        <taxon>Bacteria</taxon>
        <taxon>Pseudomonadati</taxon>
        <taxon>Pseudomonadota</taxon>
        <taxon>Betaproteobacteria</taxon>
        <taxon>Rhodocyclales</taxon>
        <taxon>Rhodocyclaceae</taxon>
        <taxon>Propionivibrio</taxon>
    </lineage>
</organism>
<dbReference type="STRING" id="83767.SAMN05660652_01428"/>
<comment type="subcellular location">
    <subcellularLocation>
        <location evidence="1 10">Cell inner membrane</location>
    </subcellularLocation>
</comment>
<dbReference type="Proteomes" id="UP000198607">
    <property type="component" value="Unassembled WGS sequence"/>
</dbReference>
<dbReference type="RefSeq" id="WP_091935951.1">
    <property type="nucleotide sequence ID" value="NZ_FNCY01000004.1"/>
</dbReference>
<evidence type="ECO:0000256" key="5">
    <source>
        <dbReference type="ARBA" id="ARBA00022519"/>
    </source>
</evidence>
<evidence type="ECO:0000313" key="14">
    <source>
        <dbReference type="Proteomes" id="UP000198607"/>
    </source>
</evidence>
<dbReference type="InterPro" id="IPR005628">
    <property type="entry name" value="GspK"/>
</dbReference>
<proteinExistence type="inferred from homology"/>
<keyword evidence="3 10" id="KW-0813">Transport</keyword>
<dbReference type="InterPro" id="IPR049031">
    <property type="entry name" value="T2SSK_SAM-like_1st"/>
</dbReference>
<evidence type="ECO:0000256" key="10">
    <source>
        <dbReference type="PIRNR" id="PIRNR002786"/>
    </source>
</evidence>
<dbReference type="SUPFAM" id="SSF54523">
    <property type="entry name" value="Pili subunits"/>
    <property type="match status" value="1"/>
</dbReference>
<evidence type="ECO:0000256" key="4">
    <source>
        <dbReference type="ARBA" id="ARBA00022475"/>
    </source>
</evidence>
<dbReference type="AlphaFoldDB" id="A0A1G8ALU7"/>
<dbReference type="SUPFAM" id="SSF158544">
    <property type="entry name" value="GspK insert domain-like"/>
    <property type="match status" value="1"/>
</dbReference>
<keyword evidence="5 10" id="KW-0997">Cell inner membrane</keyword>
<evidence type="ECO:0000256" key="1">
    <source>
        <dbReference type="ARBA" id="ARBA00004533"/>
    </source>
</evidence>
<evidence type="ECO:0000313" key="13">
    <source>
        <dbReference type="EMBL" id="SDH21877.1"/>
    </source>
</evidence>
<keyword evidence="4 10" id="KW-1003">Cell membrane</keyword>
<evidence type="ECO:0000256" key="8">
    <source>
        <dbReference type="ARBA" id="ARBA00022989"/>
    </source>
</evidence>
<keyword evidence="9 10" id="KW-0472">Membrane</keyword>
<evidence type="ECO:0000256" key="6">
    <source>
        <dbReference type="ARBA" id="ARBA00022692"/>
    </source>
</evidence>
<dbReference type="Pfam" id="PF03934">
    <property type="entry name" value="T2SSK"/>
    <property type="match status" value="1"/>
</dbReference>
<dbReference type="EMBL" id="FNCY01000004">
    <property type="protein sequence ID" value="SDH21877.1"/>
    <property type="molecule type" value="Genomic_DNA"/>
</dbReference>
<dbReference type="OrthoDB" id="5293133at2"/>
<dbReference type="PANTHER" id="PTHR38831">
    <property type="entry name" value="TYPE II SECRETION SYSTEM PROTEIN K"/>
    <property type="match status" value="1"/>
</dbReference>
<reference evidence="13 14" key="1">
    <citation type="submission" date="2016-10" db="EMBL/GenBank/DDBJ databases">
        <authorList>
            <person name="de Groot N.N."/>
        </authorList>
    </citation>
    <scope>NUCLEOTIDE SEQUENCE [LARGE SCALE GENOMIC DNA]</scope>
    <source>
        <strain evidence="13 14">DSM 5885</strain>
    </source>
</reference>
<evidence type="ECO:0000256" key="9">
    <source>
        <dbReference type="ARBA" id="ARBA00023136"/>
    </source>
</evidence>
<dbReference type="NCBIfam" id="NF037980">
    <property type="entry name" value="T2SS_GspK"/>
    <property type="match status" value="1"/>
</dbReference>
<keyword evidence="6" id="KW-0812">Transmembrane</keyword>
<evidence type="ECO:0000256" key="2">
    <source>
        <dbReference type="ARBA" id="ARBA00007246"/>
    </source>
</evidence>
<keyword evidence="7" id="KW-0653">Protein transport</keyword>
<comment type="similarity">
    <text evidence="2 10">Belongs to the GSP K family.</text>
</comment>
<accession>A0A1G8ALU7</accession>
<feature type="domain" description="T2SS protein K first SAM-like" evidence="12">
    <location>
        <begin position="107"/>
        <end position="204"/>
    </location>
</feature>